<feature type="region of interest" description="Disordered" evidence="1">
    <location>
        <begin position="1"/>
        <end position="27"/>
    </location>
</feature>
<dbReference type="EMBL" id="CM029049">
    <property type="protein sequence ID" value="KAG2570745.1"/>
    <property type="molecule type" value="Genomic_DNA"/>
</dbReference>
<feature type="compositionally biased region" description="Low complexity" evidence="1">
    <location>
        <begin position="48"/>
        <end position="57"/>
    </location>
</feature>
<dbReference type="PANTHER" id="PTHR33157">
    <property type="entry name" value="AUTONOMOUS TRANSPOSABLE ELEMENT EN-1 MOSAIC PROTEIN-RELATED"/>
    <property type="match status" value="1"/>
</dbReference>
<dbReference type="Proteomes" id="UP000823388">
    <property type="component" value="Chromosome 7K"/>
</dbReference>
<name>A0A8T0QBG7_PANVG</name>
<dbReference type="GO" id="GO:0032196">
    <property type="term" value="P:transposition"/>
    <property type="evidence" value="ECO:0007669"/>
    <property type="project" value="InterPro"/>
</dbReference>
<reference evidence="2" key="1">
    <citation type="submission" date="2020-05" db="EMBL/GenBank/DDBJ databases">
        <title>WGS assembly of Panicum virgatum.</title>
        <authorList>
            <person name="Lovell J.T."/>
            <person name="Jenkins J."/>
            <person name="Shu S."/>
            <person name="Juenger T.E."/>
            <person name="Schmutz J."/>
        </authorList>
    </citation>
    <scope>NUCLEOTIDE SEQUENCE</scope>
    <source>
        <strain evidence="2">AP13</strain>
    </source>
</reference>
<keyword evidence="3" id="KW-1185">Reference proteome</keyword>
<proteinExistence type="predicted"/>
<feature type="compositionally biased region" description="Basic and acidic residues" evidence="1">
    <location>
        <begin position="1"/>
        <end position="20"/>
    </location>
</feature>
<evidence type="ECO:0000256" key="1">
    <source>
        <dbReference type="SAM" id="MobiDB-lite"/>
    </source>
</evidence>
<organism evidence="2 3">
    <name type="scientific">Panicum virgatum</name>
    <name type="common">Blackwell switchgrass</name>
    <dbReference type="NCBI Taxonomy" id="38727"/>
    <lineage>
        <taxon>Eukaryota</taxon>
        <taxon>Viridiplantae</taxon>
        <taxon>Streptophyta</taxon>
        <taxon>Embryophyta</taxon>
        <taxon>Tracheophyta</taxon>
        <taxon>Spermatophyta</taxon>
        <taxon>Magnoliopsida</taxon>
        <taxon>Liliopsida</taxon>
        <taxon>Poales</taxon>
        <taxon>Poaceae</taxon>
        <taxon>PACMAD clade</taxon>
        <taxon>Panicoideae</taxon>
        <taxon>Panicodae</taxon>
        <taxon>Paniceae</taxon>
        <taxon>Panicinae</taxon>
        <taxon>Panicum</taxon>
        <taxon>Panicum sect. Hiantes</taxon>
    </lineage>
</organism>
<evidence type="ECO:0000313" key="3">
    <source>
        <dbReference type="Proteomes" id="UP000823388"/>
    </source>
</evidence>
<dbReference type="InterPro" id="IPR039266">
    <property type="entry name" value="EN-1/SPM"/>
</dbReference>
<comment type="caution">
    <text evidence="2">The sequence shown here is derived from an EMBL/GenBank/DDBJ whole genome shotgun (WGS) entry which is preliminary data.</text>
</comment>
<feature type="compositionally biased region" description="Polar residues" evidence="1">
    <location>
        <begin position="157"/>
        <end position="169"/>
    </location>
</feature>
<accession>A0A8T0QBG7</accession>
<sequence length="205" mass="23433">MVRRLGEEFDWRKEPVDPEAVHASGGGKAHGWYSMFTGLIDSREVQSRRGSSSQSSGGSRGRRTNQEVELERLREELQWRDEYARQQEAYLKRQQEYYARRQEYYASYTMQQQQAIQAMFQQQGQNIIIPPWQPPPPPPQWGSDTLHSSAYLPPQGSGVNETNCNQTPPATIGAPRQEVTTPRGPGYDPYTDPLLVLSSQFNIFP</sequence>
<feature type="region of interest" description="Disordered" evidence="1">
    <location>
        <begin position="133"/>
        <end position="186"/>
    </location>
</feature>
<dbReference type="AlphaFoldDB" id="A0A8T0QBG7"/>
<dbReference type="PANTHER" id="PTHR33157:SF14">
    <property type="entry name" value="AUTONOMOUS TRANSPOSABLE ELEMENT EN-1 MOSAIC PROTEIN"/>
    <property type="match status" value="1"/>
</dbReference>
<feature type="region of interest" description="Disordered" evidence="1">
    <location>
        <begin position="43"/>
        <end position="69"/>
    </location>
</feature>
<evidence type="ECO:0000313" key="2">
    <source>
        <dbReference type="EMBL" id="KAG2570745.1"/>
    </source>
</evidence>
<gene>
    <name evidence="2" type="ORF">PVAP13_7KG016663</name>
</gene>
<protein>
    <submittedName>
        <fullName evidence="2">Uncharacterized protein</fullName>
    </submittedName>
</protein>